<feature type="chain" id="PRO_5043595891" description="Alpha-amylase" evidence="15">
    <location>
        <begin position="17"/>
        <end position="815"/>
    </location>
</feature>
<feature type="signal peptide" evidence="15">
    <location>
        <begin position="1"/>
        <end position="16"/>
    </location>
</feature>
<protein>
    <recommendedName>
        <fullName evidence="5 13">Alpha-amylase</fullName>
        <ecNumber evidence="5 13">3.2.1.1</ecNumber>
    </recommendedName>
</protein>
<feature type="compositionally biased region" description="Acidic residues" evidence="14">
    <location>
        <begin position="770"/>
        <end position="781"/>
    </location>
</feature>
<comment type="similarity">
    <text evidence="4 12">Belongs to the glycosyl hydrolase 13 family.</text>
</comment>
<sequence length="815" mass="91750">MYLWLFFLASVGFCASSPSNPYGDPHCNGRQVIVHLFEWKWTDIAAECERYLGPKGFCGVQISPPNENVIVTSDVSRPWWERYQPVSYKLDTRSGDESSFKDMVDRCKAVGVRIYADVVINHMAAFNRSGTGTGGSPFNGAIGEFPGVPFSAKHFHTFSDCGARGDIDYQDTKQVRNCDLLGLKDLDHSQSYVQDKVAEYLNKLIDLGVAGFRVDAAKHMWPRDIAAIQRKVNDLPEGGRPFFYFEVIDWNTEAIKDDEYFHLGYVTEFRYEQMVREAIVYLDCLKSVQDSKQSMVPSNQALVFVDNHDTQRQSGKLSYKNGREYQRAVAFTLANDYGIVKIMSSYSFNSFSQGPPHEPDFSIKNVSINSDGSCGNGWVCEHRWNMVGNLARFRTAVRGEIVTNWDYHNTVLSFSRGDKGFFAMGLGFPPVLRNTSLPEGEYCDLISDCAMSVKVDKNGYALIRPAVPWEPFVALLKDEKTPIRNETKAADIHKDGLESGDIHKYLSKSDDIDNHDTKSDDNEKDSMKSEVSDKNNTKSYTADKDDKKSEDIDKDDIKSEDIDKDAIKSEDIDKDGKKSKNSDKVKKNNEKSTGLDKESDQTKSNILQSVEDFRRTVIIFKQKTTYGRNIFIRGGIGQALRSEPGQGEYNGQPADGTPAFWSTDDPSHEGFNELNRWGLHHWVVDIEMDCNKTEKGYFEVRALESGQWETWLKPPALPCTGNAAPDPLPFDSRFHIGRCGYLNVFEGPCLQLISIQVEGDDDGRDKDEDGVSDNDNDEGGENDYNNAENEGGENDECGKDEDECHDDEVSNDDVL</sequence>
<evidence type="ECO:0000313" key="19">
    <source>
        <dbReference type="Proteomes" id="UP000735302"/>
    </source>
</evidence>
<dbReference type="InterPro" id="IPR006047">
    <property type="entry name" value="GH13_cat_dom"/>
</dbReference>
<dbReference type="PANTHER" id="PTHR43447">
    <property type="entry name" value="ALPHA-AMYLASE"/>
    <property type="match status" value="1"/>
</dbReference>
<evidence type="ECO:0000259" key="17">
    <source>
        <dbReference type="SMART" id="SM00642"/>
    </source>
</evidence>
<dbReference type="InterPro" id="IPR031319">
    <property type="entry name" value="A-amylase_C"/>
</dbReference>
<keyword evidence="15" id="KW-0732">Signal</keyword>
<gene>
    <name evidence="18" type="ORF">PoB_005446500</name>
</gene>
<keyword evidence="7 13" id="KW-0378">Hydrolase</keyword>
<keyword evidence="19" id="KW-1185">Reference proteome</keyword>
<evidence type="ECO:0000256" key="14">
    <source>
        <dbReference type="SAM" id="MobiDB-lite"/>
    </source>
</evidence>
<organism evidence="18 19">
    <name type="scientific">Plakobranchus ocellatus</name>
    <dbReference type="NCBI Taxonomy" id="259542"/>
    <lineage>
        <taxon>Eukaryota</taxon>
        <taxon>Metazoa</taxon>
        <taxon>Spiralia</taxon>
        <taxon>Lophotrochozoa</taxon>
        <taxon>Mollusca</taxon>
        <taxon>Gastropoda</taxon>
        <taxon>Heterobranchia</taxon>
        <taxon>Euthyneura</taxon>
        <taxon>Panpulmonata</taxon>
        <taxon>Sacoglossa</taxon>
        <taxon>Placobranchoidea</taxon>
        <taxon>Plakobranchidae</taxon>
        <taxon>Plakobranchus</taxon>
    </lineage>
</organism>
<evidence type="ECO:0000256" key="6">
    <source>
        <dbReference type="ARBA" id="ARBA00022723"/>
    </source>
</evidence>
<dbReference type="SUPFAM" id="SSF51011">
    <property type="entry name" value="Glycosyl hydrolase domain"/>
    <property type="match status" value="1"/>
</dbReference>
<comment type="catalytic activity">
    <reaction evidence="1 13">
        <text>Endohydrolysis of (1-&gt;4)-alpha-D-glucosidic linkages in polysaccharides containing three or more (1-&gt;4)-alpha-linked D-glucose units.</text>
        <dbReference type="EC" id="3.2.1.1"/>
    </reaction>
</comment>
<feature type="domain" description="Alpha-amylase C-terminal" evidence="16">
    <location>
        <begin position="402"/>
        <end position="480"/>
    </location>
</feature>
<dbReference type="EC" id="3.2.1.1" evidence="5 13"/>
<reference evidence="18 19" key="1">
    <citation type="journal article" date="2021" name="Elife">
        <title>Chloroplast acquisition without the gene transfer in kleptoplastic sea slugs, Plakobranchus ocellatus.</title>
        <authorList>
            <person name="Maeda T."/>
            <person name="Takahashi S."/>
            <person name="Yoshida T."/>
            <person name="Shimamura S."/>
            <person name="Takaki Y."/>
            <person name="Nagai Y."/>
            <person name="Toyoda A."/>
            <person name="Suzuki Y."/>
            <person name="Arimoto A."/>
            <person name="Ishii H."/>
            <person name="Satoh N."/>
            <person name="Nishiyama T."/>
            <person name="Hasebe M."/>
            <person name="Maruyama T."/>
            <person name="Minagawa J."/>
            <person name="Obokata J."/>
            <person name="Shigenobu S."/>
        </authorList>
    </citation>
    <scope>NUCLEOTIDE SEQUENCE [LARGE SCALE GENOMIC DNA]</scope>
</reference>
<evidence type="ECO:0000259" key="16">
    <source>
        <dbReference type="SMART" id="SM00632"/>
    </source>
</evidence>
<dbReference type="Proteomes" id="UP000735302">
    <property type="component" value="Unassembled WGS sequence"/>
</dbReference>
<keyword evidence="8" id="KW-0106">Calcium</keyword>
<feature type="region of interest" description="Disordered" evidence="14">
    <location>
        <begin position="572"/>
        <end position="603"/>
    </location>
</feature>
<keyword evidence="6" id="KW-0479">Metal-binding</keyword>
<evidence type="ECO:0000256" key="3">
    <source>
        <dbReference type="ARBA" id="ARBA00001923"/>
    </source>
</evidence>
<evidence type="ECO:0000256" key="1">
    <source>
        <dbReference type="ARBA" id="ARBA00000548"/>
    </source>
</evidence>
<keyword evidence="11 13" id="KW-0326">Glycosidase</keyword>
<dbReference type="PRINTS" id="PR00110">
    <property type="entry name" value="ALPHAAMYLASE"/>
</dbReference>
<evidence type="ECO:0000313" key="18">
    <source>
        <dbReference type="EMBL" id="GFO27960.1"/>
    </source>
</evidence>
<name>A0AAV4C989_9GAST</name>
<comment type="cofactor">
    <cofactor evidence="3">
        <name>chloride</name>
        <dbReference type="ChEBI" id="CHEBI:17996"/>
    </cofactor>
</comment>
<dbReference type="SMART" id="SM00632">
    <property type="entry name" value="Aamy_C"/>
    <property type="match status" value="1"/>
</dbReference>
<evidence type="ECO:0000256" key="12">
    <source>
        <dbReference type="RuleBase" id="RU003615"/>
    </source>
</evidence>
<feature type="region of interest" description="Disordered" evidence="14">
    <location>
        <begin position="760"/>
        <end position="815"/>
    </location>
</feature>
<evidence type="ECO:0000256" key="8">
    <source>
        <dbReference type="ARBA" id="ARBA00022837"/>
    </source>
</evidence>
<dbReference type="InterPro" id="IPR013780">
    <property type="entry name" value="Glyco_hydro_b"/>
</dbReference>
<feature type="compositionally biased region" description="Basic and acidic residues" evidence="14">
    <location>
        <begin position="572"/>
        <end position="601"/>
    </location>
</feature>
<dbReference type="Gene3D" id="3.20.20.80">
    <property type="entry name" value="Glycosidases"/>
    <property type="match status" value="1"/>
</dbReference>
<evidence type="ECO:0000256" key="11">
    <source>
        <dbReference type="ARBA" id="ARBA00023295"/>
    </source>
</evidence>
<evidence type="ECO:0000256" key="2">
    <source>
        <dbReference type="ARBA" id="ARBA00001913"/>
    </source>
</evidence>
<dbReference type="InterPro" id="IPR017853">
    <property type="entry name" value="GH"/>
</dbReference>
<accession>A0AAV4C989</accession>
<dbReference type="GO" id="GO:0046872">
    <property type="term" value="F:metal ion binding"/>
    <property type="evidence" value="ECO:0007669"/>
    <property type="project" value="UniProtKB-KW"/>
</dbReference>
<evidence type="ECO:0000256" key="4">
    <source>
        <dbReference type="ARBA" id="ARBA00008061"/>
    </source>
</evidence>
<dbReference type="GO" id="GO:0004556">
    <property type="term" value="F:alpha-amylase activity"/>
    <property type="evidence" value="ECO:0007669"/>
    <property type="project" value="UniProtKB-UniRule"/>
</dbReference>
<dbReference type="CDD" id="cd11317">
    <property type="entry name" value="AmyAc_bac_euk_AmyA"/>
    <property type="match status" value="1"/>
</dbReference>
<dbReference type="InterPro" id="IPR006046">
    <property type="entry name" value="Alpha_amylase"/>
</dbReference>
<feature type="region of interest" description="Disordered" evidence="14">
    <location>
        <begin position="507"/>
        <end position="552"/>
    </location>
</feature>
<evidence type="ECO:0000256" key="9">
    <source>
        <dbReference type="ARBA" id="ARBA00023214"/>
    </source>
</evidence>
<feature type="compositionally biased region" description="Acidic residues" evidence="14">
    <location>
        <begin position="790"/>
        <end position="815"/>
    </location>
</feature>
<dbReference type="GO" id="GO:0005975">
    <property type="term" value="P:carbohydrate metabolic process"/>
    <property type="evidence" value="ECO:0007669"/>
    <property type="project" value="InterPro"/>
</dbReference>
<dbReference type="EMBL" id="BLXT01005980">
    <property type="protein sequence ID" value="GFO27960.1"/>
    <property type="molecule type" value="Genomic_DNA"/>
</dbReference>
<proteinExistence type="inferred from homology"/>
<evidence type="ECO:0000256" key="5">
    <source>
        <dbReference type="ARBA" id="ARBA00012595"/>
    </source>
</evidence>
<dbReference type="Gene3D" id="2.60.40.1180">
    <property type="entry name" value="Golgi alpha-mannosidase II"/>
    <property type="match status" value="1"/>
</dbReference>
<feature type="domain" description="Glycosyl hydrolase family 13 catalytic" evidence="17">
    <location>
        <begin position="31"/>
        <end position="394"/>
    </location>
</feature>
<comment type="caution">
    <text evidence="18">The sequence shown here is derived from an EMBL/GenBank/DDBJ whole genome shotgun (WGS) entry which is preliminary data.</text>
</comment>
<dbReference type="SMART" id="SM00642">
    <property type="entry name" value="Aamy"/>
    <property type="match status" value="1"/>
</dbReference>
<evidence type="ECO:0000256" key="15">
    <source>
        <dbReference type="SAM" id="SignalP"/>
    </source>
</evidence>
<dbReference type="SUPFAM" id="SSF51445">
    <property type="entry name" value="(Trans)glycosidases"/>
    <property type="match status" value="1"/>
</dbReference>
<evidence type="ECO:0000256" key="10">
    <source>
        <dbReference type="ARBA" id="ARBA00023277"/>
    </source>
</evidence>
<keyword evidence="9" id="KW-0868">Chloride</keyword>
<evidence type="ECO:0000256" key="13">
    <source>
        <dbReference type="RuleBase" id="RU361134"/>
    </source>
</evidence>
<evidence type="ECO:0000256" key="7">
    <source>
        <dbReference type="ARBA" id="ARBA00022801"/>
    </source>
</evidence>
<dbReference type="AlphaFoldDB" id="A0AAV4C989"/>
<comment type="cofactor">
    <cofactor evidence="2">
        <name>Ca(2+)</name>
        <dbReference type="ChEBI" id="CHEBI:29108"/>
    </cofactor>
</comment>
<keyword evidence="10 13" id="KW-0119">Carbohydrate metabolism</keyword>
<dbReference type="Pfam" id="PF00128">
    <property type="entry name" value="Alpha-amylase"/>
    <property type="match status" value="1"/>
</dbReference>